<sequence>MKWLGAAIFLGLVLLILVLVLAPTSSSPLTAQDRLSAEHELRKILDAADYIVSVYSADEIVQEVQTGFVVDPQGYVITAAHGRFRNGKRTEVVLKNGTHYLARLVGEIQTLDIALLFIELPKSASALPVFANPASYITKRGYGFSQEAIPNRRNLIVGVQCTSSDFSLELNRMYFGELQMWYDKEPVLSFTQMKQNMSGCSGAPALTLSGTVIGMVRASAGDVVFTVDATAVKEAATLLIERDLKTK</sequence>
<dbReference type="AlphaFoldDB" id="A0A1G2K8W5"/>
<name>A0A1G2K8W5_9BACT</name>
<dbReference type="InterPro" id="IPR009003">
    <property type="entry name" value="Peptidase_S1_PA"/>
</dbReference>
<proteinExistence type="predicted"/>
<organism evidence="1 2">
    <name type="scientific">Candidatus Sungbacteria bacterium RIFCSPHIGHO2_01_FULL_47_32</name>
    <dbReference type="NCBI Taxonomy" id="1802264"/>
    <lineage>
        <taxon>Bacteria</taxon>
        <taxon>Candidatus Sungiibacteriota</taxon>
    </lineage>
</organism>
<evidence type="ECO:0000313" key="1">
    <source>
        <dbReference type="EMBL" id="OGZ94920.1"/>
    </source>
</evidence>
<reference evidence="1 2" key="1">
    <citation type="journal article" date="2016" name="Nat. Commun.">
        <title>Thousands of microbial genomes shed light on interconnected biogeochemical processes in an aquifer system.</title>
        <authorList>
            <person name="Anantharaman K."/>
            <person name="Brown C.T."/>
            <person name="Hug L.A."/>
            <person name="Sharon I."/>
            <person name="Castelle C.J."/>
            <person name="Probst A.J."/>
            <person name="Thomas B.C."/>
            <person name="Singh A."/>
            <person name="Wilkins M.J."/>
            <person name="Karaoz U."/>
            <person name="Brodie E.L."/>
            <person name="Williams K.H."/>
            <person name="Hubbard S.S."/>
            <person name="Banfield J.F."/>
        </authorList>
    </citation>
    <scope>NUCLEOTIDE SEQUENCE [LARGE SCALE GENOMIC DNA]</scope>
</reference>
<dbReference type="Gene3D" id="2.40.10.120">
    <property type="match status" value="1"/>
</dbReference>
<accession>A0A1G2K8W5</accession>
<dbReference type="SMR" id="A0A1G2K8W5"/>
<evidence type="ECO:0000313" key="2">
    <source>
        <dbReference type="Proteomes" id="UP000177152"/>
    </source>
</evidence>
<evidence type="ECO:0008006" key="3">
    <source>
        <dbReference type="Google" id="ProtNLM"/>
    </source>
</evidence>
<dbReference type="EMBL" id="MHQC01000021">
    <property type="protein sequence ID" value="OGZ94920.1"/>
    <property type="molecule type" value="Genomic_DNA"/>
</dbReference>
<gene>
    <name evidence="1" type="ORF">A2633_03195</name>
</gene>
<dbReference type="Proteomes" id="UP000177152">
    <property type="component" value="Unassembled WGS sequence"/>
</dbReference>
<dbReference type="SUPFAM" id="SSF50494">
    <property type="entry name" value="Trypsin-like serine proteases"/>
    <property type="match status" value="1"/>
</dbReference>
<protein>
    <recommendedName>
        <fullName evidence="3">Serine protease</fullName>
    </recommendedName>
</protein>
<comment type="caution">
    <text evidence="1">The sequence shown here is derived from an EMBL/GenBank/DDBJ whole genome shotgun (WGS) entry which is preliminary data.</text>
</comment>
<dbReference type="Pfam" id="PF13365">
    <property type="entry name" value="Trypsin_2"/>
    <property type="match status" value="1"/>
</dbReference>